<feature type="binding site" evidence="2">
    <location>
        <position position="564"/>
    </location>
    <ligand>
        <name>substrate</name>
    </ligand>
</feature>
<evidence type="ECO:0000313" key="4">
    <source>
        <dbReference type="EMBL" id="GAA2225789.1"/>
    </source>
</evidence>
<dbReference type="InterPro" id="IPR002060">
    <property type="entry name" value="Squ/phyt_synthse"/>
</dbReference>
<feature type="active site" description="Proton acceptor" evidence="2">
    <location>
        <position position="446"/>
    </location>
</feature>
<dbReference type="Proteomes" id="UP001501474">
    <property type="component" value="Unassembled WGS sequence"/>
</dbReference>
<feature type="binding site" evidence="2">
    <location>
        <position position="447"/>
    </location>
    <ligand>
        <name>substrate</name>
    </ligand>
</feature>
<feature type="binding site" evidence="2">
    <location>
        <begin position="570"/>
        <end position="572"/>
    </location>
    <ligand>
        <name>substrate</name>
    </ligand>
</feature>
<gene>
    <name evidence="4" type="ORF">GCM10010104_17220</name>
</gene>
<dbReference type="EC" id="2.5.1.-" evidence="2"/>
<feature type="binding site" evidence="2">
    <location>
        <position position="398"/>
    </location>
    <ligand>
        <name>Mg(2+)</name>
        <dbReference type="ChEBI" id="CHEBI:18420"/>
    </ligand>
</feature>
<dbReference type="RefSeq" id="WP_344368333.1">
    <property type="nucleotide sequence ID" value="NZ_BAAART010000040.1"/>
</dbReference>
<feature type="active site" evidence="2">
    <location>
        <position position="398"/>
    </location>
</feature>
<feature type="region of interest" description="Disordered" evidence="3">
    <location>
        <begin position="608"/>
        <end position="644"/>
    </location>
</feature>
<feature type="region of interest" description="Disordered" evidence="3">
    <location>
        <begin position="1"/>
        <end position="46"/>
    </location>
</feature>
<dbReference type="InterPro" id="IPR001441">
    <property type="entry name" value="UPP_synth-like"/>
</dbReference>
<accession>A0ABN3DAB6</accession>
<feature type="compositionally biased region" description="Pro residues" evidence="3">
    <location>
        <begin position="343"/>
        <end position="360"/>
    </location>
</feature>
<comment type="cofactor">
    <cofactor evidence="2">
        <name>Mg(2+)</name>
        <dbReference type="ChEBI" id="CHEBI:18420"/>
    </cofactor>
    <text evidence="2">Binds 2 magnesium ions per subunit.</text>
</comment>
<feature type="binding site" evidence="2">
    <location>
        <position position="449"/>
    </location>
    <ligand>
        <name>substrate</name>
    </ligand>
</feature>
<evidence type="ECO:0000313" key="5">
    <source>
        <dbReference type="Proteomes" id="UP001501474"/>
    </source>
</evidence>
<dbReference type="Pfam" id="PF00494">
    <property type="entry name" value="SQS_PSY"/>
    <property type="match status" value="1"/>
</dbReference>
<comment type="subunit">
    <text evidence="2">Homodimer.</text>
</comment>
<dbReference type="SUPFAM" id="SSF64005">
    <property type="entry name" value="Undecaprenyl diphosphate synthase"/>
    <property type="match status" value="1"/>
</dbReference>
<dbReference type="InterPro" id="IPR008949">
    <property type="entry name" value="Isoprenoid_synthase_dom_sf"/>
</dbReference>
<feature type="binding site" evidence="2">
    <location>
        <position position="411"/>
    </location>
    <ligand>
        <name>substrate</name>
    </ligand>
</feature>
<evidence type="ECO:0000256" key="3">
    <source>
        <dbReference type="SAM" id="MobiDB-lite"/>
    </source>
</evidence>
<feature type="binding site" evidence="2">
    <location>
        <position position="415"/>
    </location>
    <ligand>
        <name>substrate</name>
    </ligand>
</feature>
<dbReference type="Gene3D" id="3.40.1180.10">
    <property type="entry name" value="Decaprenyl diphosphate synthase-like"/>
    <property type="match status" value="1"/>
</dbReference>
<feature type="binding site" evidence="2">
    <location>
        <begin position="443"/>
        <end position="445"/>
    </location>
    <ligand>
        <name>substrate</name>
    </ligand>
</feature>
<dbReference type="PANTHER" id="PTHR10291">
    <property type="entry name" value="DEHYDRODOLICHYL DIPHOSPHATE SYNTHASE FAMILY MEMBER"/>
    <property type="match status" value="1"/>
</dbReference>
<proteinExistence type="inferred from homology"/>
<dbReference type="HAMAP" id="MF_01139">
    <property type="entry name" value="ISPT"/>
    <property type="match status" value="1"/>
</dbReference>
<feature type="binding site" evidence="2">
    <location>
        <position position="403"/>
    </location>
    <ligand>
        <name>substrate</name>
    </ligand>
</feature>
<keyword evidence="1 2" id="KW-0808">Transferase</keyword>
<comment type="caution">
    <text evidence="4">The sequence shown here is derived from an EMBL/GenBank/DDBJ whole genome shotgun (WGS) entry which is preliminary data.</text>
</comment>
<dbReference type="Gene3D" id="1.10.600.10">
    <property type="entry name" value="Farnesyl Diphosphate Synthase"/>
    <property type="match status" value="1"/>
</dbReference>
<dbReference type="CDD" id="cd00475">
    <property type="entry name" value="Cis_IPPS"/>
    <property type="match status" value="1"/>
</dbReference>
<reference evidence="5" key="1">
    <citation type="journal article" date="2019" name="Int. J. Syst. Evol. Microbiol.">
        <title>The Global Catalogue of Microorganisms (GCM) 10K type strain sequencing project: providing services to taxonomists for standard genome sequencing and annotation.</title>
        <authorList>
            <consortium name="The Broad Institute Genomics Platform"/>
            <consortium name="The Broad Institute Genome Sequencing Center for Infectious Disease"/>
            <person name="Wu L."/>
            <person name="Ma J."/>
        </authorList>
    </citation>
    <scope>NUCLEOTIDE SEQUENCE [LARGE SCALE GENOMIC DNA]</scope>
    <source>
        <strain evidence="5">JCM 3053</strain>
    </source>
</reference>
<keyword evidence="5" id="KW-1185">Reference proteome</keyword>
<comment type="similarity">
    <text evidence="2">Belongs to the UPP synthase family.</text>
</comment>
<evidence type="ECO:0000256" key="1">
    <source>
        <dbReference type="ARBA" id="ARBA00022679"/>
    </source>
</evidence>
<feature type="binding site" evidence="2">
    <location>
        <begin position="399"/>
        <end position="402"/>
    </location>
    <ligand>
        <name>substrate</name>
    </ligand>
</feature>
<name>A0ABN3DAB6_9ACTN</name>
<evidence type="ECO:0000256" key="2">
    <source>
        <dbReference type="HAMAP-Rule" id="MF_01139"/>
    </source>
</evidence>
<protein>
    <recommendedName>
        <fullName evidence="2">Isoprenyl transferase</fullName>
        <ecNumber evidence="2">2.5.1.-</ecNumber>
    </recommendedName>
</protein>
<comment type="function">
    <text evidence="2">Catalyzes the condensation of isopentenyl diphosphate (IPP) with allylic pyrophosphates generating different type of terpenoids.</text>
</comment>
<dbReference type="InterPro" id="IPR036424">
    <property type="entry name" value="UPP_synth-like_sf"/>
</dbReference>
<feature type="compositionally biased region" description="Low complexity" evidence="3">
    <location>
        <begin position="361"/>
        <end position="370"/>
    </location>
</feature>
<feature type="region of interest" description="Disordered" evidence="3">
    <location>
        <begin position="343"/>
        <end position="388"/>
    </location>
</feature>
<sequence length="644" mass="70101">MSDVPPATPAPADREAASASPERAGAPERAESTEPAEPPVTGDDDPALRAAHRLCRRRTKEQDPAEYALIQLVPAALRPALHALWAAANALDDLGDDRTAPAAERAARVEAWITALHRELPTGASPDPVRHALVDTAIRWRLDLSELRDAMAQVQDDTRGRDFADWAQWRTWGRDNLLPWFGLVRTVFDRAGVPVALRLDTREAYEEFLDGVRLTDILTDLSADLAQGDLLLPAEALDLHPGSAADLARRRWSPAVAGLLTHLTGLARQWVAQDGLTRGMHPGPATVLQTMAALLHAQLDAVDAAGPDVLRSPPRPALHTRARILAPARARVALAWSLTPLTVPPRQRPAAHRPPGPTGPAGPASTGTFRRPPPHPSGERPPEIPPGLLPAHVAVVMDGNGRWAQQRGLPRHAGHRAGATAVREVVHGALDIGLRHLTLYTFSTENWQRDPEEVDAILDLLRGELAENPFRDLDVRLRWHGRAGRLPPDLVDLLHLRERTTRARTGLTLTMCIDYGGRDELTRTAAALAARARAGRLEPGLIDEDDFARHLPRPDMPDVDLLWRTGGEQRTSNFLPWHAAYAELHFTPGLWPDADRRDLWQAVTAYTRRQRHHGATPARSGEPAGADGPSAAHCVTAPAAGSGD</sequence>
<dbReference type="EMBL" id="BAAART010000040">
    <property type="protein sequence ID" value="GAA2225789.1"/>
    <property type="molecule type" value="Genomic_DNA"/>
</dbReference>
<organism evidence="4 5">
    <name type="scientific">Streptomyces indiaensis</name>
    <dbReference type="NCBI Taxonomy" id="284033"/>
    <lineage>
        <taxon>Bacteria</taxon>
        <taxon>Bacillati</taxon>
        <taxon>Actinomycetota</taxon>
        <taxon>Actinomycetes</taxon>
        <taxon>Kitasatosporales</taxon>
        <taxon>Streptomycetaceae</taxon>
        <taxon>Streptomyces</taxon>
    </lineage>
</organism>
<dbReference type="NCBIfam" id="TIGR00055">
    <property type="entry name" value="uppS"/>
    <property type="match status" value="1"/>
</dbReference>
<keyword evidence="2" id="KW-0479">Metal-binding</keyword>
<dbReference type="PANTHER" id="PTHR10291:SF0">
    <property type="entry name" value="DEHYDRODOLICHYL DIPHOSPHATE SYNTHASE 2"/>
    <property type="match status" value="1"/>
</dbReference>
<dbReference type="Pfam" id="PF01255">
    <property type="entry name" value="Prenyltransf"/>
    <property type="match status" value="1"/>
</dbReference>
<dbReference type="SUPFAM" id="SSF48576">
    <property type="entry name" value="Terpenoid synthases"/>
    <property type="match status" value="1"/>
</dbReference>
<feature type="binding site" evidence="2">
    <location>
        <position position="583"/>
    </location>
    <ligand>
        <name>Mg(2+)</name>
        <dbReference type="ChEBI" id="CHEBI:18420"/>
    </ligand>
</feature>
<keyword evidence="2" id="KW-0460">Magnesium</keyword>